<keyword evidence="2" id="KW-0450">Lipoyl</keyword>
<proteinExistence type="inferred from homology"/>
<evidence type="ECO:0000256" key="3">
    <source>
        <dbReference type="ARBA" id="ARBA00022946"/>
    </source>
</evidence>
<dbReference type="PANTHER" id="PTHR43416:SF5">
    <property type="entry name" value="DIHYDROLIPOYLLYSINE-RESIDUE SUCCINYLTRANSFERASE COMPONENT OF 2-OXOGLUTARATE DEHYDROGENASE COMPLEX, MITOCHONDRIAL"/>
    <property type="match status" value="1"/>
</dbReference>
<organism evidence="6 7">
    <name type="scientific">Oncorhynchus mykiss</name>
    <name type="common">Rainbow trout</name>
    <name type="synonym">Salmo gairdneri</name>
    <dbReference type="NCBI Taxonomy" id="8022"/>
    <lineage>
        <taxon>Eukaryota</taxon>
        <taxon>Metazoa</taxon>
        <taxon>Chordata</taxon>
        <taxon>Craniata</taxon>
        <taxon>Vertebrata</taxon>
        <taxon>Euteleostomi</taxon>
        <taxon>Actinopterygii</taxon>
        <taxon>Neopterygii</taxon>
        <taxon>Teleostei</taxon>
        <taxon>Protacanthopterygii</taxon>
        <taxon>Salmoniformes</taxon>
        <taxon>Salmonidae</taxon>
        <taxon>Salmoninae</taxon>
        <taxon>Oncorhynchus</taxon>
    </lineage>
</organism>
<dbReference type="SUPFAM" id="SSF51230">
    <property type="entry name" value="Single hybrid motif"/>
    <property type="match status" value="1"/>
</dbReference>
<evidence type="ECO:0000313" key="7">
    <source>
        <dbReference type="Proteomes" id="UP000193380"/>
    </source>
</evidence>
<keyword evidence="3" id="KW-0809">Transit peptide</keyword>
<dbReference type="CDD" id="cd06849">
    <property type="entry name" value="lipoyl_domain"/>
    <property type="match status" value="1"/>
</dbReference>
<protein>
    <recommendedName>
        <fullName evidence="5">Lipoyl-binding domain-containing protein</fullName>
    </recommendedName>
</protein>
<dbReference type="PROSITE" id="PS50968">
    <property type="entry name" value="BIOTINYL_LIPOYL"/>
    <property type="match status" value="1"/>
</dbReference>
<dbReference type="PANTHER" id="PTHR43416">
    <property type="entry name" value="DIHYDROLIPOYLLYSINE-RESIDUE SUCCINYLTRANSFERASE COMPONENT OF 2-OXOGLUTARATE DEHYDROGENASE COMPLEX, MITOCHONDRIAL-RELATED"/>
    <property type="match status" value="1"/>
</dbReference>
<evidence type="ECO:0000256" key="2">
    <source>
        <dbReference type="ARBA" id="ARBA00022823"/>
    </source>
</evidence>
<dbReference type="EMBL" id="FR944450">
    <property type="protein sequence ID" value="CDQ99223.1"/>
    <property type="molecule type" value="Genomic_DNA"/>
</dbReference>
<evidence type="ECO:0000313" key="6">
    <source>
        <dbReference type="EMBL" id="CDQ99223.1"/>
    </source>
</evidence>
<dbReference type="InterPro" id="IPR003016">
    <property type="entry name" value="2-oxoA_DH_lipoyl-BS"/>
</dbReference>
<sequence>MCWLEGLLQAYPLATGLSTGTVSLDLNLRHQSVSSTSDTSRRLQHTGMKLSPSTPLRSLSRSQKGTSAVGDSVKEDEVVCEIETDKTSLQVPSPAAGVITELLVPDGGRVEAGNPLFKLKKGGNPLPLLSLSSN</sequence>
<dbReference type="InterPro" id="IPR000089">
    <property type="entry name" value="Biotin_lipoyl"/>
</dbReference>
<evidence type="ECO:0000256" key="4">
    <source>
        <dbReference type="SAM" id="MobiDB-lite"/>
    </source>
</evidence>
<evidence type="ECO:0000259" key="5">
    <source>
        <dbReference type="PROSITE" id="PS50968"/>
    </source>
</evidence>
<dbReference type="InterPro" id="IPR050537">
    <property type="entry name" value="2-oxoacid_dehydrogenase"/>
</dbReference>
<dbReference type="PaxDb" id="8022-A0A060Z5A6"/>
<dbReference type="InterPro" id="IPR011053">
    <property type="entry name" value="Single_hybrid_motif"/>
</dbReference>
<feature type="region of interest" description="Disordered" evidence="4">
    <location>
        <begin position="32"/>
        <end position="73"/>
    </location>
</feature>
<feature type="compositionally biased region" description="Low complexity" evidence="4">
    <location>
        <begin position="50"/>
        <end position="62"/>
    </location>
</feature>
<dbReference type="Pfam" id="PF00364">
    <property type="entry name" value="Biotin_lipoyl"/>
    <property type="match status" value="1"/>
</dbReference>
<dbReference type="GO" id="GO:0004149">
    <property type="term" value="F:dihydrolipoyllysine-residue succinyltransferase activity"/>
    <property type="evidence" value="ECO:0007669"/>
    <property type="project" value="TreeGrafter"/>
</dbReference>
<dbReference type="GO" id="GO:0006099">
    <property type="term" value="P:tricarboxylic acid cycle"/>
    <property type="evidence" value="ECO:0007669"/>
    <property type="project" value="TreeGrafter"/>
</dbReference>
<reference evidence="6" key="1">
    <citation type="journal article" date="2014" name="Nat. Commun.">
        <title>The rainbow trout genome provides novel insights into evolution after whole-genome duplication in vertebrates.</title>
        <authorList>
            <person name="Berthelot C."/>
            <person name="Brunet F."/>
            <person name="Chalopin D."/>
            <person name="Juanchich A."/>
            <person name="Bernard M."/>
            <person name="Noel B."/>
            <person name="Bento P."/>
            <person name="Da Silva C."/>
            <person name="Labadie K."/>
            <person name="Alberti A."/>
            <person name="Aury J.M."/>
            <person name="Louis A."/>
            <person name="Dehais P."/>
            <person name="Bardou P."/>
            <person name="Montfort J."/>
            <person name="Klopp C."/>
            <person name="Cabau C."/>
            <person name="Gaspin C."/>
            <person name="Thorgaard G.H."/>
            <person name="Boussaha M."/>
            <person name="Quillet E."/>
            <person name="Guyomard R."/>
            <person name="Galiana D."/>
            <person name="Bobe J."/>
            <person name="Volff J.N."/>
            <person name="Genet C."/>
            <person name="Wincker P."/>
            <person name="Jaillon O."/>
            <person name="Roest Crollius H."/>
            <person name="Guiguen Y."/>
        </authorList>
    </citation>
    <scope>NUCLEOTIDE SEQUENCE [LARGE SCALE GENOMIC DNA]</scope>
</reference>
<dbReference type="AlphaFoldDB" id="A0A060Z5A6"/>
<name>A0A060Z5A6_ONCMY</name>
<accession>A0A060Z5A6</accession>
<dbReference type="Gene3D" id="2.40.50.100">
    <property type="match status" value="1"/>
</dbReference>
<comment type="similarity">
    <text evidence="1">Belongs to the 2-oxoacid dehydrogenase family.</text>
</comment>
<gene>
    <name evidence="6" type="ORF">GSONMT00051143001</name>
</gene>
<dbReference type="GO" id="GO:0005739">
    <property type="term" value="C:mitochondrion"/>
    <property type="evidence" value="ECO:0007669"/>
    <property type="project" value="TreeGrafter"/>
</dbReference>
<dbReference type="STRING" id="8022.A0A060Z5A6"/>
<feature type="domain" description="Lipoyl-binding" evidence="5">
    <location>
        <begin position="30"/>
        <end position="120"/>
    </location>
</feature>
<reference evidence="6" key="2">
    <citation type="submission" date="2014-03" db="EMBL/GenBank/DDBJ databases">
        <authorList>
            <person name="Genoscope - CEA"/>
        </authorList>
    </citation>
    <scope>NUCLEOTIDE SEQUENCE</scope>
</reference>
<dbReference type="Proteomes" id="UP000193380">
    <property type="component" value="Unassembled WGS sequence"/>
</dbReference>
<dbReference type="PROSITE" id="PS00189">
    <property type="entry name" value="LIPOYL"/>
    <property type="match status" value="1"/>
</dbReference>
<evidence type="ECO:0000256" key="1">
    <source>
        <dbReference type="ARBA" id="ARBA00007317"/>
    </source>
</evidence>